<dbReference type="FunFam" id="1.10.287.130:FF:000082">
    <property type="entry name" value="Sensor histidine kinase YvrG"/>
    <property type="match status" value="1"/>
</dbReference>
<evidence type="ECO:0000256" key="2">
    <source>
        <dbReference type="ARBA" id="ARBA00004370"/>
    </source>
</evidence>
<comment type="subcellular location">
    <subcellularLocation>
        <location evidence="2">Membrane</location>
    </subcellularLocation>
</comment>
<dbReference type="RefSeq" id="WP_089986493.1">
    <property type="nucleotide sequence ID" value="NZ_FMVP01000012.1"/>
</dbReference>
<accession>A0A1H9MHP7</accession>
<dbReference type="PRINTS" id="PR00344">
    <property type="entry name" value="BCTRLSENSOR"/>
</dbReference>
<feature type="domain" description="Histidine kinase" evidence="12">
    <location>
        <begin position="356"/>
        <end position="573"/>
    </location>
</feature>
<name>A0A1H9MHP7_9BACI</name>
<protein>
    <recommendedName>
        <fullName evidence="3">histidine kinase</fullName>
        <ecNumber evidence="3">2.7.13.3</ecNumber>
    </recommendedName>
</protein>
<dbReference type="GO" id="GO:0030295">
    <property type="term" value="F:protein kinase activator activity"/>
    <property type="evidence" value="ECO:0007669"/>
    <property type="project" value="TreeGrafter"/>
</dbReference>
<dbReference type="SUPFAM" id="SSF47384">
    <property type="entry name" value="Homodimeric domain of signal transducing histidine kinase"/>
    <property type="match status" value="1"/>
</dbReference>
<evidence type="ECO:0000313" key="13">
    <source>
        <dbReference type="EMBL" id="SER23178.1"/>
    </source>
</evidence>
<keyword evidence="9" id="KW-0902">Two-component regulatory system</keyword>
<evidence type="ECO:0000256" key="3">
    <source>
        <dbReference type="ARBA" id="ARBA00012438"/>
    </source>
</evidence>
<dbReference type="InterPro" id="IPR050351">
    <property type="entry name" value="BphY/WalK/GraS-like"/>
</dbReference>
<keyword evidence="6" id="KW-0547">Nucleotide-binding</keyword>
<evidence type="ECO:0000313" key="14">
    <source>
        <dbReference type="Proteomes" id="UP000199410"/>
    </source>
</evidence>
<dbReference type="InterPro" id="IPR036097">
    <property type="entry name" value="HisK_dim/P_sf"/>
</dbReference>
<evidence type="ECO:0000256" key="5">
    <source>
        <dbReference type="ARBA" id="ARBA00022679"/>
    </source>
</evidence>
<dbReference type="InterPro" id="IPR004358">
    <property type="entry name" value="Sig_transdc_His_kin-like_C"/>
</dbReference>
<feature type="transmembrane region" description="Helical" evidence="11">
    <location>
        <begin position="256"/>
        <end position="275"/>
    </location>
</feature>
<feature type="coiled-coil region" evidence="10">
    <location>
        <begin position="322"/>
        <end position="352"/>
    </location>
</feature>
<dbReference type="GO" id="GO:0000155">
    <property type="term" value="F:phosphorelay sensor kinase activity"/>
    <property type="evidence" value="ECO:0007669"/>
    <property type="project" value="InterPro"/>
</dbReference>
<dbReference type="GO" id="GO:0000156">
    <property type="term" value="F:phosphorelay response regulator activity"/>
    <property type="evidence" value="ECO:0007669"/>
    <property type="project" value="TreeGrafter"/>
</dbReference>
<comment type="catalytic activity">
    <reaction evidence="1">
        <text>ATP + protein L-histidine = ADP + protein N-phospho-L-histidine.</text>
        <dbReference type="EC" id="2.7.13.3"/>
    </reaction>
</comment>
<evidence type="ECO:0000256" key="10">
    <source>
        <dbReference type="SAM" id="Coils"/>
    </source>
</evidence>
<evidence type="ECO:0000256" key="8">
    <source>
        <dbReference type="ARBA" id="ARBA00022840"/>
    </source>
</evidence>
<dbReference type="CDD" id="cd00075">
    <property type="entry name" value="HATPase"/>
    <property type="match status" value="1"/>
</dbReference>
<evidence type="ECO:0000256" key="4">
    <source>
        <dbReference type="ARBA" id="ARBA00022553"/>
    </source>
</evidence>
<dbReference type="InterPro" id="IPR005467">
    <property type="entry name" value="His_kinase_dom"/>
</dbReference>
<evidence type="ECO:0000256" key="9">
    <source>
        <dbReference type="ARBA" id="ARBA00023012"/>
    </source>
</evidence>
<dbReference type="Pfam" id="PF00512">
    <property type="entry name" value="HisKA"/>
    <property type="match status" value="1"/>
</dbReference>
<dbReference type="EC" id="2.7.13.3" evidence="3"/>
<gene>
    <name evidence="13" type="ORF">SAMN02787113_03301</name>
</gene>
<keyword evidence="4" id="KW-0597">Phosphoprotein</keyword>
<dbReference type="AlphaFoldDB" id="A0A1H9MHP7"/>
<dbReference type="CDD" id="cd00082">
    <property type="entry name" value="HisKA"/>
    <property type="match status" value="1"/>
</dbReference>
<organism evidence="13 14">
    <name type="scientific">Lysinibacillus fusiformis</name>
    <dbReference type="NCBI Taxonomy" id="28031"/>
    <lineage>
        <taxon>Bacteria</taxon>
        <taxon>Bacillati</taxon>
        <taxon>Bacillota</taxon>
        <taxon>Bacilli</taxon>
        <taxon>Bacillales</taxon>
        <taxon>Bacillaceae</taxon>
        <taxon>Lysinibacillus</taxon>
    </lineage>
</organism>
<dbReference type="InterPro" id="IPR003594">
    <property type="entry name" value="HATPase_dom"/>
</dbReference>
<dbReference type="EMBL" id="FOEL01000012">
    <property type="protein sequence ID" value="SER23178.1"/>
    <property type="molecule type" value="Genomic_DNA"/>
</dbReference>
<feature type="transmembrane region" description="Helical" evidence="11">
    <location>
        <begin position="12"/>
        <end position="36"/>
    </location>
</feature>
<dbReference type="Pfam" id="PF02518">
    <property type="entry name" value="HATPase_c"/>
    <property type="match status" value="1"/>
</dbReference>
<keyword evidence="8" id="KW-0067">ATP-binding</keyword>
<keyword evidence="7 13" id="KW-0418">Kinase</keyword>
<dbReference type="PROSITE" id="PS50109">
    <property type="entry name" value="HIS_KIN"/>
    <property type="match status" value="1"/>
</dbReference>
<keyword evidence="11" id="KW-1133">Transmembrane helix</keyword>
<keyword evidence="11" id="KW-0472">Membrane</keyword>
<dbReference type="Proteomes" id="UP000199410">
    <property type="component" value="Unassembled WGS sequence"/>
</dbReference>
<evidence type="ECO:0000259" key="12">
    <source>
        <dbReference type="PROSITE" id="PS50109"/>
    </source>
</evidence>
<dbReference type="GO" id="GO:0007234">
    <property type="term" value="P:osmosensory signaling via phosphorelay pathway"/>
    <property type="evidence" value="ECO:0007669"/>
    <property type="project" value="TreeGrafter"/>
</dbReference>
<evidence type="ECO:0000256" key="11">
    <source>
        <dbReference type="SAM" id="Phobius"/>
    </source>
</evidence>
<dbReference type="SMART" id="SM00387">
    <property type="entry name" value="HATPase_c"/>
    <property type="match status" value="1"/>
</dbReference>
<dbReference type="PANTHER" id="PTHR42878">
    <property type="entry name" value="TWO-COMPONENT HISTIDINE KINASE"/>
    <property type="match status" value="1"/>
</dbReference>
<dbReference type="SUPFAM" id="SSF55874">
    <property type="entry name" value="ATPase domain of HSP90 chaperone/DNA topoisomerase II/histidine kinase"/>
    <property type="match status" value="1"/>
</dbReference>
<dbReference type="InterPro" id="IPR036890">
    <property type="entry name" value="HATPase_C_sf"/>
</dbReference>
<evidence type="ECO:0000256" key="6">
    <source>
        <dbReference type="ARBA" id="ARBA00022741"/>
    </source>
</evidence>
<reference evidence="13 14" key="1">
    <citation type="submission" date="2016-10" db="EMBL/GenBank/DDBJ databases">
        <authorList>
            <person name="Varghese N."/>
            <person name="Submissions S."/>
        </authorList>
    </citation>
    <scope>NUCLEOTIDE SEQUENCE [LARGE SCALE GENOMIC DNA]</scope>
    <source>
        <strain evidence="13 14">TC-13</strain>
    </source>
</reference>
<evidence type="ECO:0000256" key="7">
    <source>
        <dbReference type="ARBA" id="ARBA00022777"/>
    </source>
</evidence>
<keyword evidence="5" id="KW-0808">Transferase</keyword>
<comment type="caution">
    <text evidence="13">The sequence shown here is derived from an EMBL/GenBank/DDBJ whole genome shotgun (WGS) entry which is preliminary data.</text>
</comment>
<dbReference type="Gene3D" id="1.10.287.130">
    <property type="match status" value="1"/>
</dbReference>
<dbReference type="GO" id="GO:0005524">
    <property type="term" value="F:ATP binding"/>
    <property type="evidence" value="ECO:0007669"/>
    <property type="project" value="UniProtKB-KW"/>
</dbReference>
<dbReference type="Gene3D" id="3.30.565.10">
    <property type="entry name" value="Histidine kinase-like ATPase, C-terminal domain"/>
    <property type="match status" value="1"/>
</dbReference>
<dbReference type="InterPro" id="IPR003661">
    <property type="entry name" value="HisK_dim/P_dom"/>
</dbReference>
<proteinExistence type="predicted"/>
<dbReference type="SMART" id="SM00388">
    <property type="entry name" value="HisKA"/>
    <property type="match status" value="1"/>
</dbReference>
<keyword evidence="10" id="KW-0175">Coiled coil</keyword>
<dbReference type="PANTHER" id="PTHR42878:SF12">
    <property type="entry name" value="SENSOR HISTIDINE KINASE YCBM"/>
    <property type="match status" value="1"/>
</dbReference>
<evidence type="ECO:0000256" key="1">
    <source>
        <dbReference type="ARBA" id="ARBA00000085"/>
    </source>
</evidence>
<sequence length="573" mass="65354">MNRISRRLAFTFISQIVFVLVALAIGTIIFLVYVGLQLESKPETQHVTSRSNSTLRQTFSIENGHVSLDANKISDIEKREEWLQIIDAHGNMLASSKLPSDVPTHYEAGQLIAFWQKSIPFPYELIISQEEKGGQTYFVVVGQKRPARQLAEKLPIEWDGKRLSQQGERLLEETHGTLAIYSANGEILQQYGNVENPQAKLSLDHLLGDEADQLRNNGSQYIHFDAEKQQTWVIEVPFAAVKVGEGKHNTYLGKAFLLYGVALILFIIATAFWYGKRFGQPVLYIVNFIQRLADGNYHEQEVKKKDKSLNRRGKKKRSFRLFREINDSLNELNQQLKQNEKLRKQIEQTREEWIVGVSHDLKTPLSSINGYAHVLESAPYNWSQEEFQQIGKTLREKSTFMSELIDDLSLTYRLKNNALPMVRQTQEVNEVIRRAVIHFINDPQFTSYDISFHASDEPISYPLDMKWFTRIIDNMISNAIKHNPTNTKIAIIVQKESDHYFTVRIQDNGIGMDSSTLDQLFERYYRGTNSEENTSGSGLGMSIAKQLTVAHGGEIAASSTPGEGTVIVLKFYS</sequence>
<keyword evidence="11" id="KW-0812">Transmembrane</keyword>